<accession>A0A066RRE0</accession>
<name>A0A066RRE0_9GAMM</name>
<evidence type="ECO:0000313" key="3">
    <source>
        <dbReference type="Proteomes" id="UP000027192"/>
    </source>
</evidence>
<dbReference type="EMBL" id="JMIB01000036">
    <property type="protein sequence ID" value="KDM90222.1"/>
    <property type="molecule type" value="Genomic_DNA"/>
</dbReference>
<evidence type="ECO:0000313" key="2">
    <source>
        <dbReference type="EMBL" id="KDM90222.1"/>
    </source>
</evidence>
<dbReference type="Gene3D" id="2.30.130.30">
    <property type="entry name" value="Hypothetical protein"/>
    <property type="match status" value="1"/>
</dbReference>
<dbReference type="RefSeq" id="WP_036755714.1">
    <property type="nucleotide sequence ID" value="NZ_JAGSGC010000023.1"/>
</dbReference>
<protein>
    <recommendedName>
        <fullName evidence="1">DUF3850 domain-containing protein</fullName>
    </recommendedName>
</protein>
<dbReference type="Proteomes" id="UP000027192">
    <property type="component" value="Unassembled WGS sequence"/>
</dbReference>
<dbReference type="OrthoDB" id="1700487at2"/>
<dbReference type="SUPFAM" id="SSF88697">
    <property type="entry name" value="PUA domain-like"/>
    <property type="match status" value="1"/>
</dbReference>
<comment type="caution">
    <text evidence="2">The sequence shown here is derived from an EMBL/GenBank/DDBJ whole genome shotgun (WGS) entry which is preliminary data.</text>
</comment>
<dbReference type="AlphaFoldDB" id="A0A066RRE0"/>
<dbReference type="InterPro" id="IPR015947">
    <property type="entry name" value="PUA-like_sf"/>
</dbReference>
<dbReference type="Pfam" id="PF12961">
    <property type="entry name" value="DUF3850"/>
    <property type="match status" value="1"/>
</dbReference>
<dbReference type="STRING" id="1654360.EA58_18080"/>
<dbReference type="InterPro" id="IPR039440">
    <property type="entry name" value="DUF3850"/>
</dbReference>
<evidence type="ECO:0000259" key="1">
    <source>
        <dbReference type="Pfam" id="PF12961"/>
    </source>
</evidence>
<organism evidence="2 3">
    <name type="scientific">Photobacterium galatheae</name>
    <dbReference type="NCBI Taxonomy" id="1654360"/>
    <lineage>
        <taxon>Bacteria</taxon>
        <taxon>Pseudomonadati</taxon>
        <taxon>Pseudomonadota</taxon>
        <taxon>Gammaproteobacteria</taxon>
        <taxon>Vibrionales</taxon>
        <taxon>Vibrionaceae</taxon>
        <taxon>Photobacterium</taxon>
    </lineage>
</organism>
<reference evidence="2 3" key="1">
    <citation type="submission" date="2014-04" db="EMBL/GenBank/DDBJ databases">
        <title>Draft genome sequence of Photobacterium halotolerans S2753: a solonamide, ngercheumicin and holomycin producer.</title>
        <authorList>
            <person name="Machado H.R."/>
            <person name="Gram L."/>
        </authorList>
    </citation>
    <scope>NUCLEOTIDE SEQUENCE [LARGE SCALE GENOMIC DNA]</scope>
    <source>
        <strain evidence="2 3">S2753</strain>
    </source>
</reference>
<proteinExistence type="predicted"/>
<keyword evidence="3" id="KW-1185">Reference proteome</keyword>
<sequence>MNKIAFHQVKLQSLHFNEVLAGRKTHEIRFNDRDYQAGDCLILREVDDNGDDTGQEMNAEITHVQQGDHFGLADGWCVLSLANTTPLQGIRLIGYLRDRLKEHCDYIETQVPLIKETGHTTYDATRAIEAGRCWVDEANHFLKKFPVVEP</sequence>
<gene>
    <name evidence="2" type="ORF">EA58_18080</name>
</gene>
<feature type="domain" description="DUF3850" evidence="1">
    <location>
        <begin position="7"/>
        <end position="80"/>
    </location>
</feature>